<dbReference type="Proteomes" id="UP000326458">
    <property type="component" value="Unassembled WGS sequence"/>
</dbReference>
<dbReference type="EMBL" id="VCEA01000001">
    <property type="protein sequence ID" value="KAB0362445.1"/>
    <property type="molecule type" value="Genomic_DNA"/>
</dbReference>
<protein>
    <recommendedName>
        <fullName evidence="2">UPAR/Ly6 domain-containing protein</fullName>
    </recommendedName>
</protein>
<organism evidence="3 4">
    <name type="scientific">Muntiacus muntjak</name>
    <name type="common">Barking deer</name>
    <name type="synonym">Indian muntjac</name>
    <dbReference type="NCBI Taxonomy" id="9888"/>
    <lineage>
        <taxon>Eukaryota</taxon>
        <taxon>Metazoa</taxon>
        <taxon>Chordata</taxon>
        <taxon>Craniata</taxon>
        <taxon>Vertebrata</taxon>
        <taxon>Euteleostomi</taxon>
        <taxon>Mammalia</taxon>
        <taxon>Eutheria</taxon>
        <taxon>Laurasiatheria</taxon>
        <taxon>Artiodactyla</taxon>
        <taxon>Ruminantia</taxon>
        <taxon>Pecora</taxon>
        <taxon>Cervidae</taxon>
        <taxon>Muntiacinae</taxon>
        <taxon>Muntiacus</taxon>
    </lineage>
</organism>
<sequence length="130" mass="14818">MDKSLLLGLPVLLCCFRDQWCGKGNLRGRGDERGSLSHLLPYSLAQIIEMIQCRTCHIQFPRQKCSRGRGLCTAVNEACTTGRIYKNDGTLWLTFRGCLKNCANVNNIKWSVYLVNFRCCRSHDLCNEDI</sequence>
<keyword evidence="1" id="KW-0732">Signal</keyword>
<dbReference type="InterPro" id="IPR045860">
    <property type="entry name" value="Snake_toxin-like_sf"/>
</dbReference>
<dbReference type="Pfam" id="PF00021">
    <property type="entry name" value="UPAR_LY6"/>
    <property type="match status" value="1"/>
</dbReference>
<evidence type="ECO:0000259" key="2">
    <source>
        <dbReference type="Pfam" id="PF00021"/>
    </source>
</evidence>
<dbReference type="Gene3D" id="2.10.60.10">
    <property type="entry name" value="CD59"/>
    <property type="match status" value="1"/>
</dbReference>
<evidence type="ECO:0000256" key="1">
    <source>
        <dbReference type="SAM" id="SignalP"/>
    </source>
</evidence>
<comment type="caution">
    <text evidence="3">The sequence shown here is derived from an EMBL/GenBank/DDBJ whole genome shotgun (WGS) entry which is preliminary data.</text>
</comment>
<name>A0A5N3WNV8_MUNMU</name>
<proteinExistence type="predicted"/>
<keyword evidence="4" id="KW-1185">Reference proteome</keyword>
<reference evidence="3 4" key="1">
    <citation type="submission" date="2019-06" db="EMBL/GenBank/DDBJ databases">
        <title>Discovery of a novel chromosome fission-fusion reversal in muntjac.</title>
        <authorList>
            <person name="Mudd A.B."/>
            <person name="Bredeson J.V."/>
            <person name="Baum R."/>
            <person name="Hockemeyer D."/>
            <person name="Rokhsar D.S."/>
        </authorList>
    </citation>
    <scope>NUCLEOTIDE SEQUENCE [LARGE SCALE GENOMIC DNA]</scope>
    <source>
        <strain evidence="3">UTSW_UCB_Mm</strain>
        <tissue evidence="3">Fibroblast cell line</tissue>
    </source>
</reference>
<dbReference type="CDD" id="cd23577">
    <property type="entry name" value="TFP_LU_ECD_PATE1"/>
    <property type="match status" value="1"/>
</dbReference>
<evidence type="ECO:0000313" key="3">
    <source>
        <dbReference type="EMBL" id="KAB0362445.1"/>
    </source>
</evidence>
<accession>A0A5N3WNV8</accession>
<feature type="signal peptide" evidence="1">
    <location>
        <begin position="1"/>
        <end position="21"/>
    </location>
</feature>
<gene>
    <name evidence="3" type="ORF">FD754_006601</name>
</gene>
<feature type="chain" id="PRO_5024273746" description="UPAR/Ly6 domain-containing protein" evidence="1">
    <location>
        <begin position="22"/>
        <end position="130"/>
    </location>
</feature>
<dbReference type="InterPro" id="IPR016054">
    <property type="entry name" value="LY6_UPA_recep-like"/>
</dbReference>
<evidence type="ECO:0000313" key="4">
    <source>
        <dbReference type="Proteomes" id="UP000326458"/>
    </source>
</evidence>
<feature type="domain" description="UPAR/Ly6" evidence="2">
    <location>
        <begin position="51"/>
        <end position="128"/>
    </location>
</feature>
<dbReference type="AlphaFoldDB" id="A0A5N3WNV8"/>